<dbReference type="EMBL" id="CAEZVK010000086">
    <property type="protein sequence ID" value="CAB4633561.1"/>
    <property type="molecule type" value="Genomic_DNA"/>
</dbReference>
<evidence type="ECO:0000313" key="1">
    <source>
        <dbReference type="EMBL" id="CAB4633561.1"/>
    </source>
</evidence>
<accession>A0A6J6J981</accession>
<name>A0A6J6J981_9ZZZZ</name>
<gene>
    <name evidence="1" type="ORF">UFOPK2000_00882</name>
</gene>
<reference evidence="1" key="1">
    <citation type="submission" date="2020-05" db="EMBL/GenBank/DDBJ databases">
        <authorList>
            <person name="Chiriac C."/>
            <person name="Salcher M."/>
            <person name="Ghai R."/>
            <person name="Kavagutti S V."/>
        </authorList>
    </citation>
    <scope>NUCLEOTIDE SEQUENCE</scope>
</reference>
<protein>
    <submittedName>
        <fullName evidence="1">Unannotated protein</fullName>
    </submittedName>
</protein>
<dbReference type="AlphaFoldDB" id="A0A6J6J981"/>
<organism evidence="1">
    <name type="scientific">freshwater metagenome</name>
    <dbReference type="NCBI Taxonomy" id="449393"/>
    <lineage>
        <taxon>unclassified sequences</taxon>
        <taxon>metagenomes</taxon>
        <taxon>ecological metagenomes</taxon>
    </lineage>
</organism>
<proteinExistence type="predicted"/>
<sequence>MSDLRSDIHGPLALIECIEIIGVGHPVPRHSLGESDTGNVFNTFHQMNELLAAFGRHRCEANTAIAGHDRGNSVRYRWLEDFVPRNLPIEMRMNIDESWSYKQPGGVDFLSAVTDNCSADLSQHAIGDSEISNESCAARAVDDCAIPDYQIMSSHRRRPTSTMQPGPAEVSTCSPDRRIGVPFTSTWRTPSG</sequence>